<sequence length="47" mass="5363">MEDKFFSGRIQFHSEGILFLSFISVNTEIKDFFETGKTGGLNSARLF</sequence>
<evidence type="ECO:0000313" key="1">
    <source>
        <dbReference type="EMBL" id="EGQ76667.1"/>
    </source>
</evidence>
<organism evidence="1 2">
    <name type="scientific">Neisseria macacae ATCC 33926</name>
    <dbReference type="NCBI Taxonomy" id="997348"/>
    <lineage>
        <taxon>Bacteria</taxon>
        <taxon>Pseudomonadati</taxon>
        <taxon>Pseudomonadota</taxon>
        <taxon>Betaproteobacteria</taxon>
        <taxon>Neisseriales</taxon>
        <taxon>Neisseriaceae</taxon>
        <taxon>Neisseria</taxon>
    </lineage>
</organism>
<protein>
    <submittedName>
        <fullName evidence="1">Uncharacterized protein</fullName>
    </submittedName>
</protein>
<proteinExistence type="predicted"/>
<comment type="caution">
    <text evidence="1">The sequence shown here is derived from an EMBL/GenBank/DDBJ whole genome shotgun (WGS) entry which is preliminary data.</text>
</comment>
<reference evidence="1 2" key="1">
    <citation type="submission" date="2011-05" db="EMBL/GenBank/DDBJ databases">
        <authorList>
            <person name="Muzny D."/>
            <person name="Qin X."/>
            <person name="Deng J."/>
            <person name="Jiang H."/>
            <person name="Liu Y."/>
            <person name="Qu J."/>
            <person name="Song X.-Z."/>
            <person name="Zhang L."/>
            <person name="Thornton R."/>
            <person name="Coyle M."/>
            <person name="Francisco L."/>
            <person name="Jackson L."/>
            <person name="Javaid M."/>
            <person name="Korchina V."/>
            <person name="Kovar C."/>
            <person name="Mata R."/>
            <person name="Mathew T."/>
            <person name="Ngo R."/>
            <person name="Nguyen L."/>
            <person name="Nguyen N."/>
            <person name="Okwuonu G."/>
            <person name="Ongeri F."/>
            <person name="Pham C."/>
            <person name="Simmons D."/>
            <person name="Wilczek-Boney K."/>
            <person name="Hale W."/>
            <person name="Jakkamsetti A."/>
            <person name="Pham P."/>
            <person name="Ruth R."/>
            <person name="San Lucas F."/>
            <person name="Warren J."/>
            <person name="Zhang J."/>
            <person name="Zhao Z."/>
            <person name="Zhou C."/>
            <person name="Zhu D."/>
            <person name="Lee S."/>
            <person name="Bess C."/>
            <person name="Blankenburg K."/>
            <person name="Forbes L."/>
            <person name="Fu Q."/>
            <person name="Gubbala S."/>
            <person name="Hirani K."/>
            <person name="Jayaseelan J.C."/>
            <person name="Lara F."/>
            <person name="Munidasa M."/>
            <person name="Palculict T."/>
            <person name="Patil S."/>
            <person name="Pu L.-L."/>
            <person name="Saada N."/>
            <person name="Tang L."/>
            <person name="Weissenberger G."/>
            <person name="Zhu Y."/>
            <person name="Hemphill L."/>
            <person name="Shang Y."/>
            <person name="Youmans B."/>
            <person name="Ayvaz T."/>
            <person name="Ross M."/>
            <person name="Santibanez J."/>
            <person name="Aqrawi P."/>
            <person name="Gross S."/>
            <person name="Joshi V."/>
            <person name="Fowler G."/>
            <person name="Nazareth L."/>
            <person name="Reid J."/>
            <person name="Worley K."/>
            <person name="Petrosino J."/>
            <person name="Highlander S."/>
            <person name="Gibbs R."/>
        </authorList>
    </citation>
    <scope>NUCLEOTIDE SEQUENCE [LARGE SCALE GENOMIC DNA]</scope>
    <source>
        <strain evidence="1 2">ATCC 33926</strain>
    </source>
</reference>
<name>A0AA36UIL5_9NEIS</name>
<evidence type="ECO:0000313" key="2">
    <source>
        <dbReference type="Proteomes" id="UP000004982"/>
    </source>
</evidence>
<dbReference type="EMBL" id="AFQE01000083">
    <property type="protein sequence ID" value="EGQ76667.1"/>
    <property type="molecule type" value="Genomic_DNA"/>
</dbReference>
<gene>
    <name evidence="1" type="ORF">HMPREF9418_1763</name>
</gene>
<dbReference type="AlphaFoldDB" id="A0AA36UIL5"/>
<accession>A0AA36UIL5</accession>
<dbReference type="Proteomes" id="UP000004982">
    <property type="component" value="Unassembled WGS sequence"/>
</dbReference>